<accession>A0ABS0SSY7</accession>
<dbReference type="EMBL" id="JADWOX010000002">
    <property type="protein sequence ID" value="MBI1682775.1"/>
    <property type="molecule type" value="Genomic_DNA"/>
</dbReference>
<comment type="caution">
    <text evidence="1">The sequence shown here is derived from an EMBL/GenBank/DDBJ whole genome shotgun (WGS) entry which is preliminary data.</text>
</comment>
<protein>
    <submittedName>
        <fullName evidence="1">Uncharacterized protein</fullName>
    </submittedName>
</protein>
<keyword evidence="2" id="KW-1185">Reference proteome</keyword>
<sequence>MNDIQKLALSTATAAMLALAAFVAVIPHGRAAGSGVSVQDAETSRTPH</sequence>
<dbReference type="Proteomes" id="UP000639859">
    <property type="component" value="Unassembled WGS sequence"/>
</dbReference>
<name>A0ABS0SSY7_9CAUL</name>
<dbReference type="RefSeq" id="WP_198574724.1">
    <property type="nucleotide sequence ID" value="NZ_JADWOX010000002.1"/>
</dbReference>
<proteinExistence type="predicted"/>
<organism evidence="1 2">
    <name type="scientific">Caulobacter hibisci</name>
    <dbReference type="NCBI Taxonomy" id="2035993"/>
    <lineage>
        <taxon>Bacteria</taxon>
        <taxon>Pseudomonadati</taxon>
        <taxon>Pseudomonadota</taxon>
        <taxon>Alphaproteobacteria</taxon>
        <taxon>Caulobacterales</taxon>
        <taxon>Caulobacteraceae</taxon>
        <taxon>Caulobacter</taxon>
    </lineage>
</organism>
<reference evidence="1 2" key="1">
    <citation type="submission" date="2020-11" db="EMBL/GenBank/DDBJ databases">
        <title>genome sequence of strain KACC 18849.</title>
        <authorList>
            <person name="Gao J."/>
            <person name="Zhang X."/>
        </authorList>
    </citation>
    <scope>NUCLEOTIDE SEQUENCE [LARGE SCALE GENOMIC DNA]</scope>
    <source>
        <strain evidence="1 2">KACC 18849</strain>
    </source>
</reference>
<gene>
    <name evidence="1" type="ORF">I4Q42_03740</name>
</gene>
<evidence type="ECO:0000313" key="1">
    <source>
        <dbReference type="EMBL" id="MBI1682775.1"/>
    </source>
</evidence>
<evidence type="ECO:0000313" key="2">
    <source>
        <dbReference type="Proteomes" id="UP000639859"/>
    </source>
</evidence>